<organism evidence="2">
    <name type="scientific">Arundo donax</name>
    <name type="common">Giant reed</name>
    <name type="synonym">Donax arundinaceus</name>
    <dbReference type="NCBI Taxonomy" id="35708"/>
    <lineage>
        <taxon>Eukaryota</taxon>
        <taxon>Viridiplantae</taxon>
        <taxon>Streptophyta</taxon>
        <taxon>Embryophyta</taxon>
        <taxon>Tracheophyta</taxon>
        <taxon>Spermatophyta</taxon>
        <taxon>Magnoliopsida</taxon>
        <taxon>Liliopsida</taxon>
        <taxon>Poales</taxon>
        <taxon>Poaceae</taxon>
        <taxon>PACMAD clade</taxon>
        <taxon>Arundinoideae</taxon>
        <taxon>Arundineae</taxon>
        <taxon>Arundo</taxon>
    </lineage>
</organism>
<dbReference type="PANTHER" id="PTHR46872">
    <property type="entry name" value="DNA BINDING PROTEIN"/>
    <property type="match status" value="1"/>
</dbReference>
<evidence type="ECO:0000313" key="2">
    <source>
        <dbReference type="EMBL" id="JAD88547.1"/>
    </source>
</evidence>
<reference evidence="2" key="1">
    <citation type="submission" date="2014-09" db="EMBL/GenBank/DDBJ databases">
        <authorList>
            <person name="Magalhaes I.L.F."/>
            <person name="Oliveira U."/>
            <person name="Santos F.R."/>
            <person name="Vidigal T.H.D.A."/>
            <person name="Brescovit A.D."/>
            <person name="Santos A.J."/>
        </authorList>
    </citation>
    <scope>NUCLEOTIDE SEQUENCE</scope>
    <source>
        <tissue evidence="2">Shoot tissue taken approximately 20 cm above the soil surface</tissue>
    </source>
</reference>
<feature type="region of interest" description="Disordered" evidence="1">
    <location>
        <begin position="381"/>
        <end position="448"/>
    </location>
</feature>
<dbReference type="InterPro" id="IPR001005">
    <property type="entry name" value="SANT/Myb"/>
</dbReference>
<name>A0A0A9DXS5_ARUDO</name>
<dbReference type="AlphaFoldDB" id="A0A0A9DXS5"/>
<proteinExistence type="predicted"/>
<evidence type="ECO:0000256" key="1">
    <source>
        <dbReference type="SAM" id="MobiDB-lite"/>
    </source>
</evidence>
<dbReference type="PANTHER" id="PTHR46872:SF18">
    <property type="entry name" value="OS03G0425800 PROTEIN"/>
    <property type="match status" value="1"/>
</dbReference>
<reference evidence="2" key="2">
    <citation type="journal article" date="2015" name="Data Brief">
        <title>Shoot transcriptome of the giant reed, Arundo donax.</title>
        <authorList>
            <person name="Barrero R.A."/>
            <person name="Guerrero F.D."/>
            <person name="Moolhuijzen P."/>
            <person name="Goolsby J.A."/>
            <person name="Tidwell J."/>
            <person name="Bellgard S.E."/>
            <person name="Bellgard M.I."/>
        </authorList>
    </citation>
    <scope>NUCLEOTIDE SEQUENCE</scope>
    <source>
        <tissue evidence="2">Shoot tissue taken approximately 20 cm above the soil surface</tissue>
    </source>
</reference>
<protein>
    <recommendedName>
        <fullName evidence="3">Myb-like domain-containing protein</fullName>
    </recommendedName>
</protein>
<dbReference type="CDD" id="cd00167">
    <property type="entry name" value="SANT"/>
    <property type="match status" value="1"/>
</dbReference>
<evidence type="ECO:0008006" key="3">
    <source>
        <dbReference type="Google" id="ProtNLM"/>
    </source>
</evidence>
<dbReference type="EMBL" id="GBRH01209348">
    <property type="protein sequence ID" value="JAD88547.1"/>
    <property type="molecule type" value="Transcribed_RNA"/>
</dbReference>
<sequence length="448" mass="49714">MLFTHETSADQFDPFSYGNLRGLEANIQHSSSTEMNPRDASSNSCVSVSPENFSFSWLSFQGNNCQSATLDHDKRPLSDAKQCQVACKRSKQIDHNTLLCSFEERPFNSGVEASSSALADEFVETREPDHIPENYGTTTCSSSSGIPCPTHEQTVGVESLYLPDWVTSFPGYFEDCGLVGVDNHIDEIDSPVHEYLPRKSVPIGPDHQADIPQWRPRVSANVPGASGSCADLAYSSASTSESIPRVDGSESDRWIRHCVIPMPSCSCAVDWAGGDRIDCGCSDEGSVRCARQHIMEARKSLELGLGQDKFRELGLCEMGEDVAQRWTDEEEKLFQGVVSSNPISLGMKFWDYLPHALPGKTSREFVSYYFNVFMLRKRAQQNRSDTMRVDSDDDELPGEAPLTEQEEEDPAVESPKHEHFINNSMSTEDAHEESEGKKGLMDGSCFND</sequence>
<accession>A0A0A9DXS5</accession>